<dbReference type="Gramene" id="rna-gnl|WGS:NBSK|LSAT_3X38921_mrna">
    <property type="protein sequence ID" value="cds-PLY83900.1"/>
    <property type="gene ID" value="gene-LSAT_3X38921"/>
</dbReference>
<keyword evidence="4 8" id="KW-0812">Transmembrane</keyword>
<dbReference type="InterPro" id="IPR036259">
    <property type="entry name" value="MFS_trans_sf"/>
</dbReference>
<dbReference type="Gene3D" id="1.20.1250.20">
    <property type="entry name" value="MFS general substrate transporter like domains"/>
    <property type="match status" value="1"/>
</dbReference>
<feature type="transmembrane region" description="Helical" evidence="8">
    <location>
        <begin position="90"/>
        <end position="107"/>
    </location>
</feature>
<protein>
    <recommendedName>
        <fullName evidence="11">Biopterin transport-related protein BT1</fullName>
    </recommendedName>
</protein>
<evidence type="ECO:0000256" key="2">
    <source>
        <dbReference type="ARBA" id="ARBA00007015"/>
    </source>
</evidence>
<comment type="caution">
    <text evidence="9">The sequence shown here is derived from an EMBL/GenBank/DDBJ whole genome shotgun (WGS) entry which is preliminary data.</text>
</comment>
<feature type="transmembrane region" description="Helical" evidence="8">
    <location>
        <begin position="271"/>
        <end position="290"/>
    </location>
</feature>
<dbReference type="InterPro" id="IPR039309">
    <property type="entry name" value="BT1"/>
</dbReference>
<evidence type="ECO:0000256" key="5">
    <source>
        <dbReference type="ARBA" id="ARBA00022989"/>
    </source>
</evidence>
<feature type="transmembrane region" description="Helical" evidence="8">
    <location>
        <begin position="183"/>
        <end position="201"/>
    </location>
</feature>
<dbReference type="AlphaFoldDB" id="A0A9R1W4Y0"/>
<dbReference type="GO" id="GO:0016020">
    <property type="term" value="C:membrane"/>
    <property type="evidence" value="ECO:0007669"/>
    <property type="project" value="UniProtKB-SubCell"/>
</dbReference>
<keyword evidence="10" id="KW-1185">Reference proteome</keyword>
<evidence type="ECO:0008006" key="11">
    <source>
        <dbReference type="Google" id="ProtNLM"/>
    </source>
</evidence>
<evidence type="ECO:0000313" key="10">
    <source>
        <dbReference type="Proteomes" id="UP000235145"/>
    </source>
</evidence>
<comment type="subcellular location">
    <subcellularLocation>
        <location evidence="1">Membrane</location>
        <topology evidence="1">Multi-pass membrane protein</topology>
    </subcellularLocation>
</comment>
<dbReference type="Proteomes" id="UP000235145">
    <property type="component" value="Unassembled WGS sequence"/>
</dbReference>
<sequence>MNPIRWLGELLEKTHWSFVVAVVVIYGINQGFGYALAKVGTDYYMKDVQKLQPSESQVYLQIARFPWFIKPVWGLFTDIVPFFGYHRRPYFILAGIVGILSMLFLSLHEKLHIGLALLSLMAGNAGGAIADVTVDACIAHQSVTHGSLAPHMQSLCSMSSSIGALIGYSLSGVFLHLIGPKGVYGLLSIPYALMLLVGILLDEQRALTDYRQVPKKFWDAIMRMWTTLKRQDVWGQCFYMFISFALSLNIHEALFKWETDSKAGPSFSQEVIGFISSIGSVGSLLGAILYQHSLKTHPIRNLLFWAQLFLGLSGMLDLVLILRLNLKLGIPDMLFVIINESVFQLVQNLKWLTFYVITSKLCPSDIEGTFFALVMSIDNLGNSSSEWLGASLLCYLNVTGTQFDKLWQAILIRNVMRIAPLCFLCLVPNGGEDSEFGLSSLQDSEVLEPMNVELTPLIASASS</sequence>
<feature type="transmembrane region" description="Helical" evidence="8">
    <location>
        <begin position="16"/>
        <end position="37"/>
    </location>
</feature>
<evidence type="ECO:0000313" key="9">
    <source>
        <dbReference type="EMBL" id="KAJ0217468.1"/>
    </source>
</evidence>
<keyword evidence="6 8" id="KW-0472">Membrane</keyword>
<evidence type="ECO:0000256" key="3">
    <source>
        <dbReference type="ARBA" id="ARBA00022448"/>
    </source>
</evidence>
<dbReference type="CDD" id="cd17484">
    <property type="entry name" value="MFS_FBT"/>
    <property type="match status" value="1"/>
</dbReference>
<accession>A0A9R1W4Y0</accession>
<gene>
    <name evidence="9" type="ORF">LSAT_V11C300116660</name>
</gene>
<dbReference type="SUPFAM" id="SSF103473">
    <property type="entry name" value="MFS general substrate transporter"/>
    <property type="match status" value="1"/>
</dbReference>
<evidence type="ECO:0000256" key="7">
    <source>
        <dbReference type="ARBA" id="ARBA00044504"/>
    </source>
</evidence>
<feature type="transmembrane region" description="Helical" evidence="8">
    <location>
        <begin position="302"/>
        <end position="324"/>
    </location>
</feature>
<dbReference type="GO" id="GO:0008517">
    <property type="term" value="F:folic acid transmembrane transporter activity"/>
    <property type="evidence" value="ECO:0000318"/>
    <property type="project" value="GO_Central"/>
</dbReference>
<organism evidence="9 10">
    <name type="scientific">Lactuca sativa</name>
    <name type="common">Garden lettuce</name>
    <dbReference type="NCBI Taxonomy" id="4236"/>
    <lineage>
        <taxon>Eukaryota</taxon>
        <taxon>Viridiplantae</taxon>
        <taxon>Streptophyta</taxon>
        <taxon>Embryophyta</taxon>
        <taxon>Tracheophyta</taxon>
        <taxon>Spermatophyta</taxon>
        <taxon>Magnoliopsida</taxon>
        <taxon>eudicotyledons</taxon>
        <taxon>Gunneridae</taxon>
        <taxon>Pentapetalae</taxon>
        <taxon>asterids</taxon>
        <taxon>campanulids</taxon>
        <taxon>Asterales</taxon>
        <taxon>Asteraceae</taxon>
        <taxon>Cichorioideae</taxon>
        <taxon>Cichorieae</taxon>
        <taxon>Lactucinae</taxon>
        <taxon>Lactuca</taxon>
    </lineage>
</organism>
<dbReference type="EMBL" id="NBSK02000003">
    <property type="protein sequence ID" value="KAJ0217468.1"/>
    <property type="molecule type" value="Genomic_DNA"/>
</dbReference>
<dbReference type="OrthoDB" id="754047at2759"/>
<name>A0A9R1W4Y0_LACSA</name>
<keyword evidence="5 8" id="KW-1133">Transmembrane helix</keyword>
<evidence type="ECO:0000256" key="8">
    <source>
        <dbReference type="SAM" id="Phobius"/>
    </source>
</evidence>
<feature type="transmembrane region" description="Helical" evidence="8">
    <location>
        <begin position="155"/>
        <end position="177"/>
    </location>
</feature>
<comment type="similarity">
    <text evidence="2">Belongs to the major facilitator superfamily. Folate-biopterin transporter (TC 2.A.71) family.</text>
</comment>
<evidence type="ECO:0000256" key="1">
    <source>
        <dbReference type="ARBA" id="ARBA00004141"/>
    </source>
</evidence>
<proteinExistence type="inferred from homology"/>
<dbReference type="GO" id="GO:0098838">
    <property type="term" value="P:folate transmembrane transport"/>
    <property type="evidence" value="ECO:0000318"/>
    <property type="project" value="GO_Central"/>
</dbReference>
<dbReference type="Pfam" id="PF03092">
    <property type="entry name" value="BT1"/>
    <property type="match status" value="1"/>
</dbReference>
<comment type="similarity">
    <text evidence="7">Belongs to the major facilitator superfamily. Phosphate:H(+) symporter (TC 2.A.1.9) family.</text>
</comment>
<feature type="transmembrane region" description="Helical" evidence="8">
    <location>
        <begin position="113"/>
        <end position="134"/>
    </location>
</feature>
<dbReference type="PANTHER" id="PTHR31585:SF6">
    <property type="entry name" value="FOLATE-BIOPTERIN TRANSPORTER 2-RELATED"/>
    <property type="match status" value="1"/>
</dbReference>
<feature type="transmembrane region" description="Helical" evidence="8">
    <location>
        <begin position="233"/>
        <end position="251"/>
    </location>
</feature>
<evidence type="ECO:0000256" key="6">
    <source>
        <dbReference type="ARBA" id="ARBA00023136"/>
    </source>
</evidence>
<reference evidence="9 10" key="1">
    <citation type="journal article" date="2017" name="Nat. Commun.">
        <title>Genome assembly with in vitro proximity ligation data and whole-genome triplication in lettuce.</title>
        <authorList>
            <person name="Reyes-Chin-Wo S."/>
            <person name="Wang Z."/>
            <person name="Yang X."/>
            <person name="Kozik A."/>
            <person name="Arikit S."/>
            <person name="Song C."/>
            <person name="Xia L."/>
            <person name="Froenicke L."/>
            <person name="Lavelle D.O."/>
            <person name="Truco M.J."/>
            <person name="Xia R."/>
            <person name="Zhu S."/>
            <person name="Xu C."/>
            <person name="Xu H."/>
            <person name="Xu X."/>
            <person name="Cox K."/>
            <person name="Korf I."/>
            <person name="Meyers B.C."/>
            <person name="Michelmore R.W."/>
        </authorList>
    </citation>
    <scope>NUCLEOTIDE SEQUENCE [LARGE SCALE GENOMIC DNA]</scope>
    <source>
        <strain evidence="10">cv. Salinas</strain>
        <tissue evidence="9">Seedlings</tissue>
    </source>
</reference>
<dbReference type="PANTHER" id="PTHR31585">
    <property type="entry name" value="FOLATE-BIOPTERIN TRANSPORTER 1, CHLOROPLASTIC"/>
    <property type="match status" value="1"/>
</dbReference>
<evidence type="ECO:0000256" key="4">
    <source>
        <dbReference type="ARBA" id="ARBA00022692"/>
    </source>
</evidence>
<keyword evidence="3" id="KW-0813">Transport</keyword>